<dbReference type="InterPro" id="IPR009081">
    <property type="entry name" value="PP-bd_ACP"/>
</dbReference>
<protein>
    <submittedName>
        <fullName evidence="2">Acyl carrier protein</fullName>
    </submittedName>
</protein>
<evidence type="ECO:0000313" key="3">
    <source>
        <dbReference type="Proteomes" id="UP000189935"/>
    </source>
</evidence>
<feature type="domain" description="Carrier" evidence="1">
    <location>
        <begin position="9"/>
        <end position="87"/>
    </location>
</feature>
<accession>A0A1M7B535</accession>
<dbReference type="InterPro" id="IPR036736">
    <property type="entry name" value="ACP-like_sf"/>
</dbReference>
<dbReference type="EMBL" id="LT670844">
    <property type="protein sequence ID" value="SHL50118.1"/>
    <property type="molecule type" value="Genomic_DNA"/>
</dbReference>
<dbReference type="AlphaFoldDB" id="A0A1M7B535"/>
<dbReference type="Proteomes" id="UP000189935">
    <property type="component" value="Chromosome I"/>
</dbReference>
<dbReference type="SUPFAM" id="SSF47336">
    <property type="entry name" value="ACP-like"/>
    <property type="match status" value="1"/>
</dbReference>
<evidence type="ECO:0000259" key="1">
    <source>
        <dbReference type="PROSITE" id="PS50075"/>
    </source>
</evidence>
<reference evidence="2 3" key="1">
    <citation type="submission" date="2016-11" db="EMBL/GenBank/DDBJ databases">
        <authorList>
            <person name="Jaros S."/>
            <person name="Januszkiewicz K."/>
            <person name="Wedrychowicz H."/>
        </authorList>
    </citation>
    <scope>NUCLEOTIDE SEQUENCE [LARGE SCALE GENOMIC DNA]</scope>
    <source>
        <strain evidence="2 3">GAS499</strain>
    </source>
</reference>
<dbReference type="OrthoDB" id="9811033at2"/>
<name>A0A1M7B535_9BRAD</name>
<dbReference type="PROSITE" id="PS50075">
    <property type="entry name" value="CARRIER"/>
    <property type="match status" value="1"/>
</dbReference>
<proteinExistence type="predicted"/>
<gene>
    <name evidence="2" type="ORF">SAMN05444159_6051</name>
</gene>
<dbReference type="Gene3D" id="1.10.1200.10">
    <property type="entry name" value="ACP-like"/>
    <property type="match status" value="1"/>
</dbReference>
<sequence length="88" mass="9986">MVHVSENLSASDVILARLQDVFRAELDDEDLVIAPDTSQKNLKAWDSLAHIRLVSGIESEFDIQFSLAEIEQTSSVRQFVQLVEERSR</sequence>
<dbReference type="Pfam" id="PF00550">
    <property type="entry name" value="PP-binding"/>
    <property type="match status" value="1"/>
</dbReference>
<organism evidence="2 3">
    <name type="scientific">Bradyrhizobium lablabi</name>
    <dbReference type="NCBI Taxonomy" id="722472"/>
    <lineage>
        <taxon>Bacteria</taxon>
        <taxon>Pseudomonadati</taxon>
        <taxon>Pseudomonadota</taxon>
        <taxon>Alphaproteobacteria</taxon>
        <taxon>Hyphomicrobiales</taxon>
        <taxon>Nitrobacteraceae</taxon>
        <taxon>Bradyrhizobium</taxon>
    </lineage>
</organism>
<evidence type="ECO:0000313" key="2">
    <source>
        <dbReference type="EMBL" id="SHL50118.1"/>
    </source>
</evidence>